<dbReference type="PANTHER" id="PTHR30532:SF26">
    <property type="entry name" value="IRON(3+)-HYDROXAMATE-BINDING PROTEIN FHUD"/>
    <property type="match status" value="1"/>
</dbReference>
<evidence type="ECO:0008006" key="12">
    <source>
        <dbReference type="Google" id="ProtNLM"/>
    </source>
</evidence>
<dbReference type="Gene3D" id="3.40.50.1980">
    <property type="entry name" value="Nitrogenase molybdenum iron protein domain"/>
    <property type="match status" value="2"/>
</dbReference>
<keyword evidence="4" id="KW-0732">Signal</keyword>
<evidence type="ECO:0000256" key="6">
    <source>
        <dbReference type="ARBA" id="ARBA00023125"/>
    </source>
</evidence>
<dbReference type="SUPFAM" id="SSF53807">
    <property type="entry name" value="Helical backbone' metal receptor"/>
    <property type="match status" value="1"/>
</dbReference>
<proteinExistence type="inferred from homology"/>
<reference evidence="10 11" key="1">
    <citation type="submission" date="2019-06" db="EMBL/GenBank/DDBJ databases">
        <title>Whole genome shotgun sequence of Brevibacillus parabrevis NBRC 12334.</title>
        <authorList>
            <person name="Hosoyama A."/>
            <person name="Uohara A."/>
            <person name="Ohji S."/>
            <person name="Ichikawa N."/>
        </authorList>
    </citation>
    <scope>NUCLEOTIDE SEQUENCE [LARGE SCALE GENOMIC DNA]</scope>
    <source>
        <strain evidence="10 11">NBRC 12334</strain>
    </source>
</reference>
<dbReference type="Proteomes" id="UP000316882">
    <property type="component" value="Unassembled WGS sequence"/>
</dbReference>
<name>A0A4Y3PPS6_BREPA</name>
<organism evidence="10 11">
    <name type="scientific">Brevibacillus parabrevis</name>
    <dbReference type="NCBI Taxonomy" id="54914"/>
    <lineage>
        <taxon>Bacteria</taxon>
        <taxon>Bacillati</taxon>
        <taxon>Bacillota</taxon>
        <taxon>Bacilli</taxon>
        <taxon>Bacillales</taxon>
        <taxon>Paenibacillaceae</taxon>
        <taxon>Brevibacillus</taxon>
    </lineage>
</organism>
<keyword evidence="11" id="KW-1185">Reference proteome</keyword>
<evidence type="ECO:0000256" key="7">
    <source>
        <dbReference type="ARBA" id="ARBA00023163"/>
    </source>
</evidence>
<evidence type="ECO:0000256" key="3">
    <source>
        <dbReference type="ARBA" id="ARBA00022448"/>
    </source>
</evidence>
<sequence>MGNAPDENTRNQFPLFVLEEVEKVCVLAKDTRRFRAESSFSFMAVADGQGKLWLQENAEQIAKGACWMVEPATFCEIANTGQKELRLYRLLFRTVERSKGNKGGETFRFRFDHVFNMKPAHRVLVDCQALLRRWPAEDDIEQFKMQIAFQQLLCFLLEQTRTVDAEENSAAAIERSIAYLHDHYADELTVQQLAKQANLGVRQYTRLFKRTTGKSPIDYLTTYRINRSKEELLIGGELLHTISRNSGFKDTHYFNRRFKQIVGLPPKQYACSRGCDTKIVTPHYVGDMLALGVKPIGALDISLDSLREIASSIKSIGDNQVELARIEPLQPDLIVASDFMVSSEFSVISRLAPVIVVPWDERPFERLQRIARVLGKEAEANQWLERYELKKKVVQKRVRPLVAPEITAAVLRIDNGKVWLHAPRFFPTVYEVLGFSAPSLLVNHVQQDEHIRRVPIDFARFADLQADKLIVIRGREQQFQEWFDELQRTKGWKNHEAVRRGQVHVLEHRWASYEAITLEWQLDQVDRLLSHLPTTGVGRSCSIVKSS</sequence>
<dbReference type="GO" id="GO:0003700">
    <property type="term" value="F:DNA-binding transcription factor activity"/>
    <property type="evidence" value="ECO:0007669"/>
    <property type="project" value="InterPro"/>
</dbReference>
<gene>
    <name evidence="10" type="ORF">BPA01_19410</name>
</gene>
<dbReference type="PROSITE" id="PS50983">
    <property type="entry name" value="FE_B12_PBP"/>
    <property type="match status" value="1"/>
</dbReference>
<evidence type="ECO:0000256" key="4">
    <source>
        <dbReference type="ARBA" id="ARBA00022729"/>
    </source>
</evidence>
<protein>
    <recommendedName>
        <fullName evidence="12">AraC family transcriptional regulator</fullName>
    </recommendedName>
</protein>
<dbReference type="InterPro" id="IPR002491">
    <property type="entry name" value="ABC_transptr_periplasmic_BD"/>
</dbReference>
<comment type="subcellular location">
    <subcellularLocation>
        <location evidence="1">Cell envelope</location>
    </subcellularLocation>
</comment>
<dbReference type="SMART" id="SM00342">
    <property type="entry name" value="HTH_ARAC"/>
    <property type="match status" value="1"/>
</dbReference>
<dbReference type="AlphaFoldDB" id="A0A4Y3PPS6"/>
<dbReference type="Pfam" id="PF12833">
    <property type="entry name" value="HTH_18"/>
    <property type="match status" value="1"/>
</dbReference>
<evidence type="ECO:0000313" key="10">
    <source>
        <dbReference type="EMBL" id="GEB32361.1"/>
    </source>
</evidence>
<feature type="domain" description="Fe/B12 periplasmic-binding" evidence="9">
    <location>
        <begin position="276"/>
        <end position="533"/>
    </location>
</feature>
<comment type="similarity">
    <text evidence="2">Belongs to the bacterial solute-binding protein 8 family.</text>
</comment>
<dbReference type="PANTHER" id="PTHR30532">
    <property type="entry name" value="IRON III DICITRATE-BINDING PERIPLASMIC PROTEIN"/>
    <property type="match status" value="1"/>
</dbReference>
<dbReference type="GO" id="GO:1901678">
    <property type="term" value="P:iron coordination entity transport"/>
    <property type="evidence" value="ECO:0007669"/>
    <property type="project" value="UniProtKB-ARBA"/>
</dbReference>
<evidence type="ECO:0000313" key="11">
    <source>
        <dbReference type="Proteomes" id="UP000316882"/>
    </source>
</evidence>
<evidence type="ECO:0000256" key="2">
    <source>
        <dbReference type="ARBA" id="ARBA00008814"/>
    </source>
</evidence>
<evidence type="ECO:0000259" key="8">
    <source>
        <dbReference type="PROSITE" id="PS01124"/>
    </source>
</evidence>
<accession>A0A4Y3PPS6</accession>
<dbReference type="GO" id="GO:0043565">
    <property type="term" value="F:sequence-specific DNA binding"/>
    <property type="evidence" value="ECO:0007669"/>
    <property type="project" value="InterPro"/>
</dbReference>
<keyword evidence="7" id="KW-0804">Transcription</keyword>
<dbReference type="InterPro" id="IPR018062">
    <property type="entry name" value="HTH_AraC-typ_CS"/>
</dbReference>
<keyword evidence="5" id="KW-0805">Transcription regulation</keyword>
<keyword evidence="3" id="KW-0813">Transport</keyword>
<dbReference type="InterPro" id="IPR009057">
    <property type="entry name" value="Homeodomain-like_sf"/>
</dbReference>
<evidence type="ECO:0000259" key="9">
    <source>
        <dbReference type="PROSITE" id="PS50983"/>
    </source>
</evidence>
<keyword evidence="6" id="KW-0238">DNA-binding</keyword>
<evidence type="ECO:0000256" key="1">
    <source>
        <dbReference type="ARBA" id="ARBA00004196"/>
    </source>
</evidence>
<dbReference type="Pfam" id="PF01497">
    <property type="entry name" value="Peripla_BP_2"/>
    <property type="match status" value="1"/>
</dbReference>
<evidence type="ECO:0000256" key="5">
    <source>
        <dbReference type="ARBA" id="ARBA00023015"/>
    </source>
</evidence>
<dbReference type="Gene3D" id="1.10.10.60">
    <property type="entry name" value="Homeodomain-like"/>
    <property type="match status" value="2"/>
</dbReference>
<comment type="caution">
    <text evidence="10">The sequence shown here is derived from an EMBL/GenBank/DDBJ whole genome shotgun (WGS) entry which is preliminary data.</text>
</comment>
<dbReference type="PROSITE" id="PS00041">
    <property type="entry name" value="HTH_ARAC_FAMILY_1"/>
    <property type="match status" value="1"/>
</dbReference>
<dbReference type="EMBL" id="BJMH01000007">
    <property type="protein sequence ID" value="GEB32361.1"/>
    <property type="molecule type" value="Genomic_DNA"/>
</dbReference>
<dbReference type="GO" id="GO:0030288">
    <property type="term" value="C:outer membrane-bounded periplasmic space"/>
    <property type="evidence" value="ECO:0007669"/>
    <property type="project" value="TreeGrafter"/>
</dbReference>
<dbReference type="SUPFAM" id="SSF46689">
    <property type="entry name" value="Homeodomain-like"/>
    <property type="match status" value="2"/>
</dbReference>
<dbReference type="PROSITE" id="PS01124">
    <property type="entry name" value="HTH_ARAC_FAMILY_2"/>
    <property type="match status" value="1"/>
</dbReference>
<dbReference type="RefSeq" id="WP_174769206.1">
    <property type="nucleotide sequence ID" value="NZ_BJMH01000007.1"/>
</dbReference>
<dbReference type="InterPro" id="IPR018060">
    <property type="entry name" value="HTH_AraC"/>
</dbReference>
<feature type="domain" description="HTH araC/xylS-type" evidence="8">
    <location>
        <begin position="174"/>
        <end position="272"/>
    </location>
</feature>
<dbReference type="InterPro" id="IPR051313">
    <property type="entry name" value="Bact_iron-sidero_bind"/>
</dbReference>